<evidence type="ECO:0000256" key="1">
    <source>
        <dbReference type="ARBA" id="ARBA00022723"/>
    </source>
</evidence>
<dbReference type="RefSeq" id="WP_224197589.1">
    <property type="nucleotide sequence ID" value="NZ_JAIRAU010000059.1"/>
</dbReference>
<dbReference type="Gene3D" id="3.60.21.10">
    <property type="match status" value="1"/>
</dbReference>
<proteinExistence type="predicted"/>
<comment type="caution">
    <text evidence="4">The sequence shown here is derived from an EMBL/GenBank/DDBJ whole genome shotgun (WGS) entry which is preliminary data.</text>
</comment>
<evidence type="ECO:0000313" key="4">
    <source>
        <dbReference type="EMBL" id="MBZ5715849.1"/>
    </source>
</evidence>
<dbReference type="EMBL" id="JAIRAU010000059">
    <property type="protein sequence ID" value="MBZ5715849.1"/>
    <property type="molecule type" value="Genomic_DNA"/>
</dbReference>
<protein>
    <submittedName>
        <fullName evidence="4">Metallophosphoesterase</fullName>
    </submittedName>
</protein>
<reference evidence="4" key="1">
    <citation type="submission" date="2021-08" db="EMBL/GenBank/DDBJ databases">
        <authorList>
            <person name="Stevens D.C."/>
        </authorList>
    </citation>
    <scope>NUCLEOTIDE SEQUENCE</scope>
    <source>
        <strain evidence="4">DSM 53165</strain>
    </source>
</reference>
<dbReference type="InterPro" id="IPR029052">
    <property type="entry name" value="Metallo-depent_PP-like"/>
</dbReference>
<sequence length="281" mass="30733">MRLAWATDIHLDFLDDDGVRRFAVELAAPKADALILSGDLSHAESLEHHLRLLAQGVPGPIYFVLGNHDYYGSSIEAVRTAVLDLGARRPRLSWLPAAGVVRLTDRTALIGCDGWGDARLGNPETTPVVLNDFFHIEELAATIDQAARANPRLLFRGTDRTRLHAALRARGDAEAQVLRSLLRDALREFEQVVVVTHVPPFAAACWHEGRHSDGDWQPYFTCAAVGDVLREAAAAQPARRITVLCGHTHGAGEAEIAANLRVLTGGAEYRRPALQRVLEVD</sequence>
<organism evidence="4 5">
    <name type="scientific">Nannocystis pusilla</name>
    <dbReference type="NCBI Taxonomy" id="889268"/>
    <lineage>
        <taxon>Bacteria</taxon>
        <taxon>Pseudomonadati</taxon>
        <taxon>Myxococcota</taxon>
        <taxon>Polyangia</taxon>
        <taxon>Nannocystales</taxon>
        <taxon>Nannocystaceae</taxon>
        <taxon>Nannocystis</taxon>
    </lineage>
</organism>
<dbReference type="SUPFAM" id="SSF56300">
    <property type="entry name" value="Metallo-dependent phosphatases"/>
    <property type="match status" value="1"/>
</dbReference>
<evidence type="ECO:0000259" key="3">
    <source>
        <dbReference type="Pfam" id="PF00149"/>
    </source>
</evidence>
<gene>
    <name evidence="4" type="ORF">K7C98_42020</name>
</gene>
<evidence type="ECO:0000256" key="2">
    <source>
        <dbReference type="ARBA" id="ARBA00022801"/>
    </source>
</evidence>
<keyword evidence="1" id="KW-0479">Metal-binding</keyword>
<dbReference type="Proteomes" id="UP001139031">
    <property type="component" value="Unassembled WGS sequence"/>
</dbReference>
<dbReference type="Pfam" id="PF00149">
    <property type="entry name" value="Metallophos"/>
    <property type="match status" value="1"/>
</dbReference>
<dbReference type="InterPro" id="IPR004843">
    <property type="entry name" value="Calcineurin-like_PHP"/>
</dbReference>
<feature type="domain" description="Calcineurin-like phosphoesterase" evidence="3">
    <location>
        <begin position="1"/>
        <end position="249"/>
    </location>
</feature>
<keyword evidence="5" id="KW-1185">Reference proteome</keyword>
<keyword evidence="2" id="KW-0378">Hydrolase</keyword>
<accession>A0ABS7U5W0</accession>
<name>A0ABS7U5W0_9BACT</name>
<dbReference type="PANTHER" id="PTHR31302">
    <property type="entry name" value="TRANSMEMBRANE PROTEIN WITH METALLOPHOSPHOESTERASE DOMAIN-RELATED"/>
    <property type="match status" value="1"/>
</dbReference>
<dbReference type="PANTHER" id="PTHR31302:SF31">
    <property type="entry name" value="PHOSPHODIESTERASE YAEI"/>
    <property type="match status" value="1"/>
</dbReference>
<evidence type="ECO:0000313" key="5">
    <source>
        <dbReference type="Proteomes" id="UP001139031"/>
    </source>
</evidence>
<dbReference type="InterPro" id="IPR051158">
    <property type="entry name" value="Metallophosphoesterase_sf"/>
</dbReference>